<protein>
    <submittedName>
        <fullName evidence="2">DUF11 domain-containing protein</fullName>
    </submittedName>
</protein>
<dbReference type="InterPro" id="IPR047589">
    <property type="entry name" value="DUF11_rpt"/>
</dbReference>
<dbReference type="AlphaFoldDB" id="A0A6H2H2D2"/>
<reference evidence="2 3" key="1">
    <citation type="submission" date="2020-04" db="EMBL/GenBank/DDBJ databases">
        <title>Novel Paenibacillus strain UniB2 isolated from commercial digestive syrup.</title>
        <authorList>
            <person name="Thorat V."/>
            <person name="Kirdat K."/>
            <person name="Tiwarekar B."/>
            <person name="Yadav A."/>
        </authorList>
    </citation>
    <scope>NUCLEOTIDE SEQUENCE [LARGE SCALE GENOMIC DNA]</scope>
    <source>
        <strain evidence="2 3">UniB2</strain>
    </source>
</reference>
<dbReference type="Pfam" id="PF01345">
    <property type="entry name" value="DUF11"/>
    <property type="match status" value="1"/>
</dbReference>
<accession>A0A6H2H2D2</accession>
<dbReference type="InterPro" id="IPR001434">
    <property type="entry name" value="OmcB-like_DUF11"/>
</dbReference>
<keyword evidence="3" id="KW-1185">Reference proteome</keyword>
<dbReference type="InterPro" id="IPR051172">
    <property type="entry name" value="Chlamydia_OmcB"/>
</dbReference>
<name>A0A6H2H2D2_9BACL</name>
<proteinExistence type="predicted"/>
<feature type="domain" description="DUF11" evidence="1">
    <location>
        <begin position="173"/>
        <end position="277"/>
    </location>
</feature>
<gene>
    <name evidence="2" type="ORF">HGI30_19920</name>
</gene>
<evidence type="ECO:0000259" key="1">
    <source>
        <dbReference type="Pfam" id="PF01345"/>
    </source>
</evidence>
<sequence length="560" mass="56119">MSPLEPLHNQSTVRFQAGVVSSAAYSNTVITFVAGPRIRLQLTASAAEAAVGGIVTYTVTAFNEGNLAGELTAGASIPPGAVFVPGSVVLGGGLLPGADPAQGIYLGLLEPGGSASFRFQTLVTGPVPGGALVNEAWGSATFRTPGGRVLAIGAEPASLSIPVRSAALAAYLTVGPALVAVGATAEYVLRIVNAGSSAATGILARFSLPSGVAFIPGSVTLNGVRLTDADPLAGIFVGELAPGSEIGLSFAVRVDSSAASGQLASASVEYVTADGEPAAVPSNPALLTVVPPNPPDPPEAAKRVDAHQASPGDILSYVVTASVPSGPPLYAVLVDPLPPGLRYLAGSLRVNGEAPPAAAGSLDSGLALGFVAPGAPVTAFYRAEVLPLQGQPASEPLAVRNGAVVRFSAGAGRPVESEVAAGPALTVVTAAAFRVAAAADRTVSEPGETVGIEIAIHAIGSQPAEGFLSGFVPEGLQLLPETLRLDGEPAAVLAAGLPLGLLLPGSVRRVRYDGRVAADFSGSELVGTAALSWSYELEGRVYRGVALAPRYRVRIVSQQE</sequence>
<dbReference type="Proteomes" id="UP000502136">
    <property type="component" value="Chromosome"/>
</dbReference>
<dbReference type="KEGG" id="palr:HGI30_19920"/>
<dbReference type="RefSeq" id="WP_168909113.1">
    <property type="nucleotide sequence ID" value="NZ_CP051428.1"/>
</dbReference>
<dbReference type="NCBIfam" id="TIGR01451">
    <property type="entry name" value="B_ant_repeat"/>
    <property type="match status" value="3"/>
</dbReference>
<dbReference type="EMBL" id="CP051428">
    <property type="protein sequence ID" value="QJC53576.1"/>
    <property type="molecule type" value="Genomic_DNA"/>
</dbReference>
<evidence type="ECO:0000313" key="3">
    <source>
        <dbReference type="Proteomes" id="UP000502136"/>
    </source>
</evidence>
<evidence type="ECO:0000313" key="2">
    <source>
        <dbReference type="EMBL" id="QJC53576.1"/>
    </source>
</evidence>
<organism evidence="2 3">
    <name type="scientific">Paenibacillus albicereus</name>
    <dbReference type="NCBI Taxonomy" id="2726185"/>
    <lineage>
        <taxon>Bacteria</taxon>
        <taxon>Bacillati</taxon>
        <taxon>Bacillota</taxon>
        <taxon>Bacilli</taxon>
        <taxon>Bacillales</taxon>
        <taxon>Paenibacillaceae</taxon>
        <taxon>Paenibacillus</taxon>
    </lineage>
</organism>
<dbReference type="PANTHER" id="PTHR34819">
    <property type="entry name" value="LARGE CYSTEINE-RICH PERIPLASMIC PROTEIN OMCB"/>
    <property type="match status" value="1"/>
</dbReference>